<sequence>MKIAVMQCASSMAACYLIASFRFIVCTLVLGVCYAQRRPIQAQAEPQQYEDSQDQYQQPARQAPQQVAQQYQQEPRQKFESTTFIPIIRFDKEQGNDGSYKASWETGNNILAQEEGYVKNLGPNPDSKEHEDINAQVQQGSYSYTAPDGQLISVNYIADETGFHATGDHLPTPPPVSAEVQKGLDLIYAGIKAQQVRI</sequence>
<name>A0A9P0FJZ1_BRAAE</name>
<dbReference type="InterPro" id="IPR000618">
    <property type="entry name" value="Insect_cuticle"/>
</dbReference>
<dbReference type="GO" id="GO:0008010">
    <property type="term" value="F:structural constituent of chitin-based larval cuticle"/>
    <property type="evidence" value="ECO:0007669"/>
    <property type="project" value="TreeGrafter"/>
</dbReference>
<dbReference type="AlphaFoldDB" id="A0A9P0FJZ1"/>
<evidence type="ECO:0000313" key="5">
    <source>
        <dbReference type="Proteomes" id="UP001154078"/>
    </source>
</evidence>
<keyword evidence="5" id="KW-1185">Reference proteome</keyword>
<evidence type="ECO:0000313" key="4">
    <source>
        <dbReference type="EMBL" id="CAH0558117.1"/>
    </source>
</evidence>
<proteinExistence type="predicted"/>
<accession>A0A9P0FJZ1</accession>
<organism evidence="4 5">
    <name type="scientific">Brassicogethes aeneus</name>
    <name type="common">Rape pollen beetle</name>
    <name type="synonym">Meligethes aeneus</name>
    <dbReference type="NCBI Taxonomy" id="1431903"/>
    <lineage>
        <taxon>Eukaryota</taxon>
        <taxon>Metazoa</taxon>
        <taxon>Ecdysozoa</taxon>
        <taxon>Arthropoda</taxon>
        <taxon>Hexapoda</taxon>
        <taxon>Insecta</taxon>
        <taxon>Pterygota</taxon>
        <taxon>Neoptera</taxon>
        <taxon>Endopterygota</taxon>
        <taxon>Coleoptera</taxon>
        <taxon>Polyphaga</taxon>
        <taxon>Cucujiformia</taxon>
        <taxon>Nitidulidae</taxon>
        <taxon>Meligethinae</taxon>
        <taxon>Brassicogethes</taxon>
    </lineage>
</organism>
<evidence type="ECO:0000256" key="2">
    <source>
        <dbReference type="PROSITE-ProRule" id="PRU00497"/>
    </source>
</evidence>
<feature type="compositionally biased region" description="Low complexity" evidence="3">
    <location>
        <begin position="45"/>
        <end position="74"/>
    </location>
</feature>
<reference evidence="4" key="1">
    <citation type="submission" date="2021-12" db="EMBL/GenBank/DDBJ databases">
        <authorList>
            <person name="King R."/>
        </authorList>
    </citation>
    <scope>NUCLEOTIDE SEQUENCE</scope>
</reference>
<dbReference type="InterPro" id="IPR031311">
    <property type="entry name" value="CHIT_BIND_RR_consensus"/>
</dbReference>
<dbReference type="GO" id="GO:0062129">
    <property type="term" value="C:chitin-based extracellular matrix"/>
    <property type="evidence" value="ECO:0007669"/>
    <property type="project" value="TreeGrafter"/>
</dbReference>
<dbReference type="PANTHER" id="PTHR10380">
    <property type="entry name" value="CUTICLE PROTEIN"/>
    <property type="match status" value="1"/>
</dbReference>
<dbReference type="Pfam" id="PF00379">
    <property type="entry name" value="Chitin_bind_4"/>
    <property type="match status" value="1"/>
</dbReference>
<evidence type="ECO:0000256" key="3">
    <source>
        <dbReference type="SAM" id="MobiDB-lite"/>
    </source>
</evidence>
<dbReference type="Proteomes" id="UP001154078">
    <property type="component" value="Chromosome 5"/>
</dbReference>
<dbReference type="EMBL" id="OV121136">
    <property type="protein sequence ID" value="CAH0558117.1"/>
    <property type="molecule type" value="Genomic_DNA"/>
</dbReference>
<dbReference type="PROSITE" id="PS00233">
    <property type="entry name" value="CHIT_BIND_RR_1"/>
    <property type="match status" value="1"/>
</dbReference>
<protein>
    <submittedName>
        <fullName evidence="4">Uncharacterized protein</fullName>
    </submittedName>
</protein>
<dbReference type="PROSITE" id="PS51257">
    <property type="entry name" value="PROKAR_LIPOPROTEIN"/>
    <property type="match status" value="1"/>
</dbReference>
<dbReference type="PROSITE" id="PS51155">
    <property type="entry name" value="CHIT_BIND_RR_2"/>
    <property type="match status" value="1"/>
</dbReference>
<dbReference type="InterPro" id="IPR050468">
    <property type="entry name" value="Cuticle_Struct_Prot"/>
</dbReference>
<evidence type="ECO:0000256" key="1">
    <source>
        <dbReference type="ARBA" id="ARBA00022460"/>
    </source>
</evidence>
<feature type="region of interest" description="Disordered" evidence="3">
    <location>
        <begin position="45"/>
        <end position="77"/>
    </location>
</feature>
<gene>
    <name evidence="4" type="ORF">MELIAE_LOCUS8659</name>
</gene>
<dbReference type="PANTHER" id="PTHR10380:SF109">
    <property type="entry name" value="CUTICULAR PROTEIN 49AH"/>
    <property type="match status" value="1"/>
</dbReference>
<dbReference type="OrthoDB" id="7781803at2759"/>
<keyword evidence="1 2" id="KW-0193">Cuticle</keyword>